<gene>
    <name evidence="1" type="ORF">SAMN02983003_1069</name>
</gene>
<sequence>MADDGGLARLNRRMAAIPKAVRDALQPALDKGADEMVRKMKSMAPKEDGDLVGSIRKEPGRHELGRRIVAGGAATTKPVAEGHSAKYDYAVGQEFGTAEMEAQPFFHPAKREVAPRARNRLKREARKAIRSIWGKP</sequence>
<protein>
    <submittedName>
        <fullName evidence="1">Phage protein, HK97 gp10 family</fullName>
    </submittedName>
</protein>
<keyword evidence="2" id="KW-1185">Reference proteome</keyword>
<dbReference type="AlphaFoldDB" id="A0A1K2HWI9"/>
<reference evidence="1 2" key="1">
    <citation type="submission" date="2016-11" db="EMBL/GenBank/DDBJ databases">
        <authorList>
            <person name="Jaros S."/>
            <person name="Januszkiewicz K."/>
            <person name="Wedrychowicz H."/>
        </authorList>
    </citation>
    <scope>NUCLEOTIDE SEQUENCE [LARGE SCALE GENOMIC DNA]</scope>
    <source>
        <strain evidence="1 2">ATCC 23634</strain>
    </source>
</reference>
<dbReference type="NCBIfam" id="TIGR01725">
    <property type="entry name" value="phge_HK97_gp10"/>
    <property type="match status" value="1"/>
</dbReference>
<dbReference type="EMBL" id="FPKU01000001">
    <property type="protein sequence ID" value="SFZ82422.1"/>
    <property type="molecule type" value="Genomic_DNA"/>
</dbReference>
<evidence type="ECO:0000313" key="1">
    <source>
        <dbReference type="EMBL" id="SFZ82422.1"/>
    </source>
</evidence>
<organism evidence="1 2">
    <name type="scientific">Devosia enhydra</name>
    <dbReference type="NCBI Taxonomy" id="665118"/>
    <lineage>
        <taxon>Bacteria</taxon>
        <taxon>Pseudomonadati</taxon>
        <taxon>Pseudomonadota</taxon>
        <taxon>Alphaproteobacteria</taxon>
        <taxon>Hyphomicrobiales</taxon>
        <taxon>Devosiaceae</taxon>
        <taxon>Devosia</taxon>
    </lineage>
</organism>
<dbReference type="Pfam" id="PF04883">
    <property type="entry name" value="HK97-gp10_like"/>
    <property type="match status" value="1"/>
</dbReference>
<dbReference type="RefSeq" id="WP_072339650.1">
    <property type="nucleotide sequence ID" value="NZ_FPKU01000001.1"/>
</dbReference>
<accession>A0A1K2HWI9</accession>
<name>A0A1K2HWI9_9HYPH</name>
<evidence type="ECO:0000313" key="2">
    <source>
        <dbReference type="Proteomes" id="UP000183447"/>
    </source>
</evidence>
<dbReference type="Proteomes" id="UP000183447">
    <property type="component" value="Unassembled WGS sequence"/>
</dbReference>
<dbReference type="STRING" id="665118.SAMN02983003_1069"/>
<dbReference type="InterPro" id="IPR010064">
    <property type="entry name" value="HK97-gp10_tail"/>
</dbReference>
<proteinExistence type="predicted"/>